<dbReference type="Proteomes" id="UP000243342">
    <property type="component" value="Unassembled WGS sequence"/>
</dbReference>
<dbReference type="GO" id="GO:0006412">
    <property type="term" value="P:translation"/>
    <property type="evidence" value="ECO:0007669"/>
    <property type="project" value="TreeGrafter"/>
</dbReference>
<feature type="compositionally biased region" description="Acidic residues" evidence="4">
    <location>
        <begin position="168"/>
        <end position="177"/>
    </location>
</feature>
<dbReference type="InterPro" id="IPR003728">
    <property type="entry name" value="Ribosome_maturation_RimP"/>
</dbReference>
<dbReference type="PANTHER" id="PTHR33867">
    <property type="entry name" value="RIBOSOME MATURATION FACTOR RIMP"/>
    <property type="match status" value="1"/>
</dbReference>
<dbReference type="STRING" id="1428644.BIV57_21885"/>
<evidence type="ECO:0000313" key="8">
    <source>
        <dbReference type="Proteomes" id="UP000243342"/>
    </source>
</evidence>
<dbReference type="SUPFAM" id="SSF75420">
    <property type="entry name" value="YhbC-like, N-terminal domain"/>
    <property type="match status" value="1"/>
</dbReference>
<proteinExistence type="inferred from homology"/>
<dbReference type="OrthoDB" id="9805006at2"/>
<dbReference type="InterPro" id="IPR035956">
    <property type="entry name" value="RimP_N_sf"/>
</dbReference>
<dbReference type="GO" id="GO:0000028">
    <property type="term" value="P:ribosomal small subunit assembly"/>
    <property type="evidence" value="ECO:0007669"/>
    <property type="project" value="TreeGrafter"/>
</dbReference>
<accession>A0A1J7B9V6</accession>
<feature type="region of interest" description="Disordered" evidence="4">
    <location>
        <begin position="116"/>
        <end position="139"/>
    </location>
</feature>
<comment type="similarity">
    <text evidence="3">Belongs to the RimP family.</text>
</comment>
<comment type="subcellular location">
    <subcellularLocation>
        <location evidence="3">Cytoplasm</location>
    </subcellularLocation>
</comment>
<dbReference type="AlphaFoldDB" id="A0A1J7B9V6"/>
<dbReference type="EMBL" id="MLCF01000159">
    <property type="protein sequence ID" value="OIV35381.1"/>
    <property type="molecule type" value="Genomic_DNA"/>
</dbReference>
<evidence type="ECO:0000256" key="1">
    <source>
        <dbReference type="ARBA" id="ARBA00022490"/>
    </source>
</evidence>
<evidence type="ECO:0000256" key="2">
    <source>
        <dbReference type="ARBA" id="ARBA00022517"/>
    </source>
</evidence>
<comment type="caution">
    <text evidence="7">The sequence shown here is derived from an EMBL/GenBank/DDBJ whole genome shotgun (WGS) entry which is preliminary data.</text>
</comment>
<dbReference type="InterPro" id="IPR028998">
    <property type="entry name" value="RimP_C"/>
</dbReference>
<dbReference type="GO" id="GO:0005829">
    <property type="term" value="C:cytosol"/>
    <property type="evidence" value="ECO:0007669"/>
    <property type="project" value="TreeGrafter"/>
</dbReference>
<evidence type="ECO:0000256" key="3">
    <source>
        <dbReference type="HAMAP-Rule" id="MF_01077"/>
    </source>
</evidence>
<evidence type="ECO:0000259" key="5">
    <source>
        <dbReference type="Pfam" id="PF02576"/>
    </source>
</evidence>
<keyword evidence="1 3" id="KW-0963">Cytoplasm</keyword>
<evidence type="ECO:0000259" key="6">
    <source>
        <dbReference type="Pfam" id="PF17384"/>
    </source>
</evidence>
<feature type="domain" description="Ribosome maturation factor RimP C-terminal" evidence="6">
    <location>
        <begin position="88"/>
        <end position="159"/>
    </location>
</feature>
<dbReference type="RefSeq" id="WP_071658662.1">
    <property type="nucleotide sequence ID" value="NZ_MLCF01000159.1"/>
</dbReference>
<feature type="region of interest" description="Disordered" evidence="4">
    <location>
        <begin position="157"/>
        <end position="177"/>
    </location>
</feature>
<reference evidence="7 8" key="1">
    <citation type="submission" date="2016-10" db="EMBL/GenBank/DDBJ databases">
        <title>Genome sequence of Streptomyces gilvigriseus MUSC 26.</title>
        <authorList>
            <person name="Lee L.-H."/>
            <person name="Ser H.-L."/>
        </authorList>
    </citation>
    <scope>NUCLEOTIDE SEQUENCE [LARGE SCALE GENOMIC DNA]</scope>
    <source>
        <strain evidence="7 8">MUSC 26</strain>
    </source>
</reference>
<keyword evidence="2 3" id="KW-0690">Ribosome biogenesis</keyword>
<dbReference type="NCBIfam" id="NF000930">
    <property type="entry name" value="PRK00092.2-2"/>
    <property type="match status" value="1"/>
</dbReference>
<dbReference type="PANTHER" id="PTHR33867:SF1">
    <property type="entry name" value="RIBOSOME MATURATION FACTOR RIMP"/>
    <property type="match status" value="1"/>
</dbReference>
<dbReference type="CDD" id="cd01734">
    <property type="entry name" value="YlxS_C"/>
    <property type="match status" value="1"/>
</dbReference>
<comment type="function">
    <text evidence="3">Required for maturation of 30S ribosomal subunits.</text>
</comment>
<gene>
    <name evidence="3" type="primary">rimP</name>
    <name evidence="7" type="ORF">BIV57_21885</name>
</gene>
<organism evidence="7 8">
    <name type="scientific">Mangrovactinospora gilvigrisea</name>
    <dbReference type="NCBI Taxonomy" id="1428644"/>
    <lineage>
        <taxon>Bacteria</taxon>
        <taxon>Bacillati</taxon>
        <taxon>Actinomycetota</taxon>
        <taxon>Actinomycetes</taxon>
        <taxon>Kitasatosporales</taxon>
        <taxon>Streptomycetaceae</taxon>
        <taxon>Mangrovactinospora</taxon>
    </lineage>
</organism>
<feature type="domain" description="Ribosome maturation factor RimP N-terminal" evidence="5">
    <location>
        <begin position="13"/>
        <end position="85"/>
    </location>
</feature>
<evidence type="ECO:0000313" key="7">
    <source>
        <dbReference type="EMBL" id="OIV35381.1"/>
    </source>
</evidence>
<dbReference type="Pfam" id="PF17384">
    <property type="entry name" value="DUF150_C"/>
    <property type="match status" value="1"/>
</dbReference>
<dbReference type="Gene3D" id="3.30.300.70">
    <property type="entry name" value="RimP-like superfamily, N-terminal"/>
    <property type="match status" value="1"/>
</dbReference>
<name>A0A1J7B9V6_9ACTN</name>
<evidence type="ECO:0000256" key="4">
    <source>
        <dbReference type="SAM" id="MobiDB-lite"/>
    </source>
</evidence>
<dbReference type="Pfam" id="PF02576">
    <property type="entry name" value="RimP_N"/>
    <property type="match status" value="1"/>
</dbReference>
<dbReference type="HAMAP" id="MF_01077">
    <property type="entry name" value="RimP"/>
    <property type="match status" value="1"/>
</dbReference>
<dbReference type="InterPro" id="IPR028989">
    <property type="entry name" value="RimP_N"/>
</dbReference>
<protein>
    <recommendedName>
        <fullName evidence="3">Ribosome maturation factor RimP</fullName>
    </recommendedName>
</protein>
<sequence>MSTPQNDRLRELLSPPVEAAGAELEDVTLTPAGKRRVLRVVVDADGGVDLDRVADISHAVSELLDGSDVLGERPYTLEVTTPGTDRPLTALRHWQRAEGRLVDLKLTDGTSLTARVASSDEEGADVSVEAPAVKGRRPRPVPRRIAFAEVASARVQVEFSKPKPAEGMDTDQDQEEA</sequence>
<keyword evidence="8" id="KW-1185">Reference proteome</keyword>